<evidence type="ECO:0000256" key="4">
    <source>
        <dbReference type="ARBA" id="ARBA00022692"/>
    </source>
</evidence>
<dbReference type="InterPro" id="IPR000531">
    <property type="entry name" value="Beta-barrel_TonB"/>
</dbReference>
<evidence type="ECO:0000256" key="8">
    <source>
        <dbReference type="SAM" id="SignalP"/>
    </source>
</evidence>
<evidence type="ECO:0000256" key="3">
    <source>
        <dbReference type="ARBA" id="ARBA00022452"/>
    </source>
</evidence>
<reference evidence="10 11" key="1">
    <citation type="submission" date="2015-12" db="EMBL/GenBank/DDBJ databases">
        <title>Complete genome of Lacimicrobium alkaliphilum KCTC 32984.</title>
        <authorList>
            <person name="Kim S.-G."/>
            <person name="Lee Y.-J."/>
        </authorList>
    </citation>
    <scope>NUCLEOTIDE SEQUENCE [LARGE SCALE GENOMIC DNA]</scope>
    <source>
        <strain evidence="10 11">YelD216</strain>
    </source>
</reference>
<evidence type="ECO:0000256" key="7">
    <source>
        <dbReference type="ARBA" id="ARBA00023237"/>
    </source>
</evidence>
<evidence type="ECO:0000256" key="1">
    <source>
        <dbReference type="ARBA" id="ARBA00004571"/>
    </source>
</evidence>
<dbReference type="STRING" id="1526571.AT746_08335"/>
<feature type="chain" id="PRO_5006836212" description="TonB-dependent receptor-like beta-barrel domain-containing protein" evidence="8">
    <location>
        <begin position="21"/>
        <end position="642"/>
    </location>
</feature>
<keyword evidence="3" id="KW-1134">Transmembrane beta strand</keyword>
<evidence type="ECO:0000256" key="2">
    <source>
        <dbReference type="ARBA" id="ARBA00022448"/>
    </source>
</evidence>
<dbReference type="Pfam" id="PF00593">
    <property type="entry name" value="TonB_dep_Rec_b-barrel"/>
    <property type="match status" value="1"/>
</dbReference>
<dbReference type="OrthoDB" id="127311at2"/>
<dbReference type="GO" id="GO:0009279">
    <property type="term" value="C:cell outer membrane"/>
    <property type="evidence" value="ECO:0007669"/>
    <property type="project" value="UniProtKB-SubCell"/>
</dbReference>
<dbReference type="InterPro" id="IPR036942">
    <property type="entry name" value="Beta-barrel_TonB_sf"/>
</dbReference>
<protein>
    <recommendedName>
        <fullName evidence="9">TonB-dependent receptor-like beta-barrel domain-containing protein</fullName>
    </recommendedName>
</protein>
<dbReference type="KEGG" id="lal:AT746_08335"/>
<dbReference type="EMBL" id="CP013650">
    <property type="protein sequence ID" value="ALS98255.1"/>
    <property type="molecule type" value="Genomic_DNA"/>
</dbReference>
<feature type="domain" description="TonB-dependent receptor-like beta-barrel" evidence="9">
    <location>
        <begin position="185"/>
        <end position="612"/>
    </location>
</feature>
<dbReference type="Gene3D" id="2.40.170.20">
    <property type="entry name" value="TonB-dependent receptor, beta-barrel domain"/>
    <property type="match status" value="1"/>
</dbReference>
<evidence type="ECO:0000259" key="9">
    <source>
        <dbReference type="Pfam" id="PF00593"/>
    </source>
</evidence>
<feature type="signal peptide" evidence="8">
    <location>
        <begin position="1"/>
        <end position="20"/>
    </location>
</feature>
<evidence type="ECO:0000313" key="11">
    <source>
        <dbReference type="Proteomes" id="UP000068447"/>
    </source>
</evidence>
<dbReference type="GO" id="GO:0015344">
    <property type="term" value="F:siderophore uptake transmembrane transporter activity"/>
    <property type="evidence" value="ECO:0007669"/>
    <property type="project" value="TreeGrafter"/>
</dbReference>
<keyword evidence="6" id="KW-0472">Membrane</keyword>
<evidence type="ECO:0000313" key="10">
    <source>
        <dbReference type="EMBL" id="ALS98255.1"/>
    </source>
</evidence>
<keyword evidence="11" id="KW-1185">Reference proteome</keyword>
<proteinExistence type="predicted"/>
<keyword evidence="5" id="KW-0798">TonB box</keyword>
<dbReference type="RefSeq" id="WP_062479007.1">
    <property type="nucleotide sequence ID" value="NZ_CP013650.1"/>
</dbReference>
<keyword evidence="2" id="KW-0813">Transport</keyword>
<evidence type="ECO:0000256" key="5">
    <source>
        <dbReference type="ARBA" id="ARBA00023077"/>
    </source>
</evidence>
<keyword evidence="7" id="KW-0998">Cell outer membrane</keyword>
<dbReference type="Proteomes" id="UP000068447">
    <property type="component" value="Chromosome"/>
</dbReference>
<gene>
    <name evidence="10" type="ORF">AT746_08335</name>
</gene>
<dbReference type="InterPro" id="IPR039426">
    <property type="entry name" value="TonB-dep_rcpt-like"/>
</dbReference>
<keyword evidence="8" id="KW-0732">Signal</keyword>
<name>A0A0U3AW02_9ALTE</name>
<sequence>MKTATSILLLWAVSTTSSQASSLVTEEASDAFGINDGLDSIGIYDSASVRGFDLFAAGNYRVNGSYFVKSSGISHFFVQSTTVHIGLGVAGMDFPGPSGVINFRLHDPKADEPSQWRTGIEQFGTYFNEGQFKGISDDGHFSYSAGVAVESNKGTSQGGSGHTTLAAGTARYSPNTNSTWQWFAGEYDYHRAGTFLIKLSSDAMALPAPIKRERYLGQSWATETGQRRIAGVLQHQQLTENWSLHSSLVFSEDDPNMAFTQLFTDVQPSGQAQSSYFVAGTQRFTAWSGESKLIRDWREHGYRHRFAMTLRGRNSSNHYGGNMVLDTAPVLLGGKPAEQLAPDWQSLRPRVHDEVQQYGLGLAYALQWPNQTQLSVGLMQQSYKKLLTATTQHKESHDEQLLLPSFSLTYPVSDRWLLYSSYSEGLEESGIAPAGTANPGQVLEAVKSKQKEFGTKGTVLQNLTLIASLFETEKQFAGVDPGTNMYQLIGQARHRGLELSLTGEINSEWHWLAGGVFTAAKLDRNIQTTLGDKPVGVPDRKLISHLVYKPTWSEGLQLDLNLDHVGSRAASSRVISDGQQLQEGSYTTVDFGFRYRVPSLPALELRGQIFNLLNEYSWSVSSAESLTYIPGRSFRLRLHYSF</sequence>
<comment type="subcellular location">
    <subcellularLocation>
        <location evidence="1">Cell outer membrane</location>
        <topology evidence="1">Multi-pass membrane protein</topology>
    </subcellularLocation>
</comment>
<dbReference type="PANTHER" id="PTHR32552:SF82">
    <property type="entry name" value="FCUA PROTEIN"/>
    <property type="match status" value="1"/>
</dbReference>
<dbReference type="AlphaFoldDB" id="A0A0U3AW02"/>
<dbReference type="SUPFAM" id="SSF56935">
    <property type="entry name" value="Porins"/>
    <property type="match status" value="1"/>
</dbReference>
<keyword evidence="4" id="KW-0812">Transmembrane</keyword>
<evidence type="ECO:0000256" key="6">
    <source>
        <dbReference type="ARBA" id="ARBA00023136"/>
    </source>
</evidence>
<dbReference type="PANTHER" id="PTHR32552">
    <property type="entry name" value="FERRICHROME IRON RECEPTOR-RELATED"/>
    <property type="match status" value="1"/>
</dbReference>
<accession>A0A0U3AW02</accession>
<organism evidence="10 11">
    <name type="scientific">Lacimicrobium alkaliphilum</name>
    <dbReference type="NCBI Taxonomy" id="1526571"/>
    <lineage>
        <taxon>Bacteria</taxon>
        <taxon>Pseudomonadati</taxon>
        <taxon>Pseudomonadota</taxon>
        <taxon>Gammaproteobacteria</taxon>
        <taxon>Alteromonadales</taxon>
        <taxon>Alteromonadaceae</taxon>
        <taxon>Lacimicrobium</taxon>
    </lineage>
</organism>